<feature type="region of interest" description="Disordered" evidence="18">
    <location>
        <begin position="677"/>
        <end position="708"/>
    </location>
</feature>
<keyword evidence="9 17" id="KW-0547">Nucleotide-binding</keyword>
<feature type="region of interest" description="Disordered" evidence="18">
    <location>
        <begin position="796"/>
        <end position="822"/>
    </location>
</feature>
<comment type="caution">
    <text evidence="22">The sequence shown here is derived from an EMBL/GenBank/DDBJ whole genome shotgun (WGS) entry which is preliminary data.</text>
</comment>
<evidence type="ECO:0000256" key="11">
    <source>
        <dbReference type="ARBA" id="ARBA00022840"/>
    </source>
</evidence>
<keyword evidence="6 19" id="KW-0812">Transmembrane</keyword>
<dbReference type="Proteomes" id="UP001608902">
    <property type="component" value="Unassembled WGS sequence"/>
</dbReference>
<keyword evidence="15" id="KW-0325">Glycoprotein</keyword>
<dbReference type="PROSITE" id="PS00239">
    <property type="entry name" value="RECEPTOR_TYR_KIN_II"/>
    <property type="match status" value="1"/>
</dbReference>
<dbReference type="GO" id="GO:0016020">
    <property type="term" value="C:membrane"/>
    <property type="evidence" value="ECO:0007669"/>
    <property type="project" value="UniProtKB-SubCell"/>
</dbReference>
<dbReference type="InterPro" id="IPR000719">
    <property type="entry name" value="Prot_kinase_dom"/>
</dbReference>
<dbReference type="Gene3D" id="3.30.200.20">
    <property type="entry name" value="Phosphorylase Kinase, domain 1"/>
    <property type="match status" value="1"/>
</dbReference>
<evidence type="ECO:0000256" key="1">
    <source>
        <dbReference type="ARBA" id="ARBA00004308"/>
    </source>
</evidence>
<evidence type="ECO:0000313" key="23">
    <source>
        <dbReference type="Proteomes" id="UP001608902"/>
    </source>
</evidence>
<dbReference type="AlphaFoldDB" id="A0ABD6EGK5"/>
<dbReference type="CDD" id="cd00063">
    <property type="entry name" value="FN3"/>
    <property type="match status" value="2"/>
</dbReference>
<dbReference type="InterPro" id="IPR017441">
    <property type="entry name" value="Protein_kinase_ATP_BS"/>
</dbReference>
<evidence type="ECO:0000256" key="17">
    <source>
        <dbReference type="PROSITE-ProRule" id="PRU10141"/>
    </source>
</evidence>
<dbReference type="Pfam" id="PF07714">
    <property type="entry name" value="PK_Tyr_Ser-Thr"/>
    <property type="match status" value="1"/>
</dbReference>
<evidence type="ECO:0000259" key="21">
    <source>
        <dbReference type="PROSITE" id="PS50853"/>
    </source>
</evidence>
<dbReference type="InterPro" id="IPR003961">
    <property type="entry name" value="FN3_dom"/>
</dbReference>
<dbReference type="SMART" id="SM00219">
    <property type="entry name" value="TyrKc"/>
    <property type="match status" value="1"/>
</dbReference>
<dbReference type="InterPro" id="IPR013783">
    <property type="entry name" value="Ig-like_fold"/>
</dbReference>
<evidence type="ECO:0000256" key="19">
    <source>
        <dbReference type="SAM" id="Phobius"/>
    </source>
</evidence>
<organism evidence="22 23">
    <name type="scientific">Gnathostoma spinigerum</name>
    <dbReference type="NCBI Taxonomy" id="75299"/>
    <lineage>
        <taxon>Eukaryota</taxon>
        <taxon>Metazoa</taxon>
        <taxon>Ecdysozoa</taxon>
        <taxon>Nematoda</taxon>
        <taxon>Chromadorea</taxon>
        <taxon>Rhabditida</taxon>
        <taxon>Spirurina</taxon>
        <taxon>Gnathostomatomorpha</taxon>
        <taxon>Gnathostomatoidea</taxon>
        <taxon>Gnathostomatidae</taxon>
        <taxon>Gnathostoma</taxon>
    </lineage>
</organism>
<dbReference type="InterPro" id="IPR001245">
    <property type="entry name" value="Ser-Thr/Tyr_kinase_cat_dom"/>
</dbReference>
<dbReference type="GO" id="GO:0004714">
    <property type="term" value="F:transmembrane receptor protein tyrosine kinase activity"/>
    <property type="evidence" value="ECO:0007669"/>
    <property type="project" value="UniProtKB-EC"/>
</dbReference>
<dbReference type="PROSITE" id="PS50011">
    <property type="entry name" value="PROTEIN_KINASE_DOM"/>
    <property type="match status" value="1"/>
</dbReference>
<dbReference type="PROSITE" id="PS00107">
    <property type="entry name" value="PROTEIN_KINASE_ATP"/>
    <property type="match status" value="1"/>
</dbReference>
<evidence type="ECO:0000256" key="5">
    <source>
        <dbReference type="ARBA" id="ARBA00022679"/>
    </source>
</evidence>
<dbReference type="PROSITE" id="PS50853">
    <property type="entry name" value="FN3"/>
    <property type="match status" value="2"/>
</dbReference>
<dbReference type="SUPFAM" id="SSF56112">
    <property type="entry name" value="Protein kinase-like (PK-like)"/>
    <property type="match status" value="1"/>
</dbReference>
<dbReference type="SMART" id="SM00060">
    <property type="entry name" value="FN3"/>
    <property type="match status" value="2"/>
</dbReference>
<evidence type="ECO:0000256" key="18">
    <source>
        <dbReference type="SAM" id="MobiDB-lite"/>
    </source>
</evidence>
<keyword evidence="12 19" id="KW-1133">Transmembrane helix</keyword>
<keyword evidence="7" id="KW-0732">Signal</keyword>
<feature type="compositionally biased region" description="Basic and acidic residues" evidence="18">
    <location>
        <begin position="742"/>
        <end position="754"/>
    </location>
</feature>
<dbReference type="InterPro" id="IPR011009">
    <property type="entry name" value="Kinase-like_dom_sf"/>
</dbReference>
<feature type="region of interest" description="Disordered" evidence="18">
    <location>
        <begin position="735"/>
        <end position="754"/>
    </location>
</feature>
<dbReference type="GO" id="GO:0048680">
    <property type="term" value="P:positive regulation of axon regeneration"/>
    <property type="evidence" value="ECO:0007669"/>
    <property type="project" value="UniProtKB-ARBA"/>
</dbReference>
<evidence type="ECO:0000256" key="6">
    <source>
        <dbReference type="ARBA" id="ARBA00022692"/>
    </source>
</evidence>
<accession>A0ABD6EGK5</accession>
<name>A0ABD6EGK5_9BILA</name>
<sequence>MSASIASPAPIGARQYEGKNYAEVASDFVSCLADPCSAKISNLRPASDYKFWVRAIHESRLDAQFVEDSEAVSTEASITTKEIPGTLRPDNITGTSIVLRWTSLQPENPPTSISIQYKISGEENPWKDPTNASLDWSEKAVAIVISALRSATAYEYRFTAEYTGSIEYANQTIEFSENYFQSTQQFRTKPGTPSAPTNVKVVRESNEGGWIVTWSAPTSDGGSPITSYALEYRPDERAEWEIAERGLDGSVLSWTPPSPGFLAEDTQIRIRATNSEGFGAYAYSKQRHNHIFSFEGSKTSGIVWFFMCMLLILCILLIAGIAALYIYYNRKGANREMRRSEYSMDEIGTKKTALPPEVVNDLKSVPRISKNCLSLQRILGKGSFGEVYEGVAMNLPQSPNEKIRVAVKALKAGYTSSERLKFMKEAILMNNFDHPNIVKLIGVAFESEPYFLAIELMEGGDLLGFLRSSRPSDSLPSQLSIRELIDMMVDIGRGGRYLEVNQHVHRDLAARNCLISSRNSHSRITKIADFGLARDVYTSDYYRIHGDDFLPLRWLSPESIADGIFTSKSDVWSFGVTLWEILTLGQQPYVGKNNVQVINYVRGGNHLEKPPFCPHEIYKIIERTWTFAADERPSFSQLLPELEALRGNLAYQDDSPFPPTTASTIVSSFELSLESNVSSGGSHERSGSVRFDKSDNPSTKKQGRPSILRSLRKERSRLPSSKDGFDLRSIHSASLDSVPSHDTSKITDGQEHSFDNDAFISSDKFDQMLPKINIIQPSARHKVSITDSILNKQTASAASSTSSTSHVGDHSTSIRPARVSRV</sequence>
<evidence type="ECO:0000256" key="9">
    <source>
        <dbReference type="ARBA" id="ARBA00022741"/>
    </source>
</evidence>
<dbReference type="GO" id="GO:0005524">
    <property type="term" value="F:ATP binding"/>
    <property type="evidence" value="ECO:0007669"/>
    <property type="project" value="UniProtKB-UniRule"/>
</dbReference>
<feature type="transmembrane region" description="Helical" evidence="19">
    <location>
        <begin position="302"/>
        <end position="328"/>
    </location>
</feature>
<keyword evidence="11 17" id="KW-0067">ATP-binding</keyword>
<comment type="subcellular location">
    <subcellularLocation>
        <location evidence="1">Endomembrane system</location>
    </subcellularLocation>
    <subcellularLocation>
        <location evidence="2">Membrane</location>
        <topology evidence="2">Single-pass type I membrane protein</topology>
    </subcellularLocation>
</comment>
<proteinExistence type="predicted"/>
<evidence type="ECO:0000313" key="22">
    <source>
        <dbReference type="EMBL" id="MFH4975812.1"/>
    </source>
</evidence>
<keyword evidence="5" id="KW-0808">Transferase</keyword>
<protein>
    <recommendedName>
        <fullName evidence="3">receptor protein-tyrosine kinase</fullName>
        <ecNumber evidence="3">2.7.10.1</ecNumber>
    </recommendedName>
</protein>
<gene>
    <name evidence="22" type="ORF">AB6A40_002521</name>
</gene>
<feature type="domain" description="Fibronectin type-III" evidence="21">
    <location>
        <begin position="83"/>
        <end position="186"/>
    </location>
</feature>
<reference evidence="22 23" key="1">
    <citation type="submission" date="2024-08" db="EMBL/GenBank/DDBJ databases">
        <title>Gnathostoma spinigerum genome.</title>
        <authorList>
            <person name="Gonzalez-Bertolin B."/>
            <person name="Monzon S."/>
            <person name="Zaballos A."/>
            <person name="Jimenez P."/>
            <person name="Dekumyoy P."/>
            <person name="Varona S."/>
            <person name="Cuesta I."/>
            <person name="Sumanam S."/>
            <person name="Adisakwattana P."/>
            <person name="Gasser R.B."/>
            <person name="Hernandez-Gonzalez A."/>
            <person name="Young N.D."/>
            <person name="Perteguer M.J."/>
        </authorList>
    </citation>
    <scope>NUCLEOTIDE SEQUENCE [LARGE SCALE GENOMIC DNA]</scope>
    <source>
        <strain evidence="22">AL3</strain>
        <tissue evidence="22">Liver</tissue>
    </source>
</reference>
<evidence type="ECO:0000256" key="16">
    <source>
        <dbReference type="ARBA" id="ARBA00051243"/>
    </source>
</evidence>
<evidence type="ECO:0000256" key="4">
    <source>
        <dbReference type="ARBA" id="ARBA00022553"/>
    </source>
</evidence>
<evidence type="ECO:0000256" key="13">
    <source>
        <dbReference type="ARBA" id="ARBA00023136"/>
    </source>
</evidence>
<feature type="domain" description="Protein kinase" evidence="20">
    <location>
        <begin position="373"/>
        <end position="645"/>
    </location>
</feature>
<evidence type="ECO:0000256" key="12">
    <source>
        <dbReference type="ARBA" id="ARBA00022989"/>
    </source>
</evidence>
<evidence type="ECO:0000256" key="15">
    <source>
        <dbReference type="ARBA" id="ARBA00023180"/>
    </source>
</evidence>
<dbReference type="GO" id="GO:0012505">
    <property type="term" value="C:endomembrane system"/>
    <property type="evidence" value="ECO:0007669"/>
    <property type="project" value="UniProtKB-SubCell"/>
</dbReference>
<evidence type="ECO:0000256" key="10">
    <source>
        <dbReference type="ARBA" id="ARBA00022777"/>
    </source>
</evidence>
<dbReference type="PRINTS" id="PR00109">
    <property type="entry name" value="TYRKINASE"/>
</dbReference>
<dbReference type="FunFam" id="1.10.510.10:FF:001512">
    <property type="entry name" value="Receptor tyrosine-protein kinase erbB-2"/>
    <property type="match status" value="1"/>
</dbReference>
<dbReference type="SUPFAM" id="SSF49265">
    <property type="entry name" value="Fibronectin type III"/>
    <property type="match status" value="1"/>
</dbReference>
<evidence type="ECO:0000256" key="14">
    <source>
        <dbReference type="ARBA" id="ARBA00023137"/>
    </source>
</evidence>
<dbReference type="PANTHER" id="PTHR24416:SF525">
    <property type="entry name" value="INSULIN-LIKE RECEPTOR"/>
    <property type="match status" value="1"/>
</dbReference>
<evidence type="ECO:0000256" key="8">
    <source>
        <dbReference type="ARBA" id="ARBA00022737"/>
    </source>
</evidence>
<dbReference type="InterPro" id="IPR020635">
    <property type="entry name" value="Tyr_kinase_cat_dom"/>
</dbReference>
<keyword evidence="10" id="KW-0418">Kinase</keyword>
<keyword evidence="13 19" id="KW-0472">Membrane</keyword>
<evidence type="ECO:0000256" key="3">
    <source>
        <dbReference type="ARBA" id="ARBA00011902"/>
    </source>
</evidence>
<feature type="compositionally biased region" description="Basic and acidic residues" evidence="18">
    <location>
        <begin position="682"/>
        <end position="695"/>
    </location>
</feature>
<keyword evidence="8" id="KW-0677">Repeat</keyword>
<evidence type="ECO:0000259" key="20">
    <source>
        <dbReference type="PROSITE" id="PS50011"/>
    </source>
</evidence>
<dbReference type="EMBL" id="JBGFUD010001140">
    <property type="protein sequence ID" value="MFH4975812.1"/>
    <property type="molecule type" value="Genomic_DNA"/>
</dbReference>
<dbReference type="GO" id="GO:0061564">
    <property type="term" value="P:axon development"/>
    <property type="evidence" value="ECO:0007669"/>
    <property type="project" value="UniProtKB-ARBA"/>
</dbReference>
<feature type="compositionally biased region" description="Low complexity" evidence="18">
    <location>
        <begin position="796"/>
        <end position="805"/>
    </location>
</feature>
<dbReference type="InterPro" id="IPR002011">
    <property type="entry name" value="Tyr_kinase_rcpt_2_CS"/>
</dbReference>
<dbReference type="EC" id="2.7.10.1" evidence="3"/>
<keyword evidence="4" id="KW-0597">Phosphoprotein</keyword>
<feature type="binding site" evidence="17">
    <location>
        <position position="408"/>
    </location>
    <ligand>
        <name>ATP</name>
        <dbReference type="ChEBI" id="CHEBI:30616"/>
    </ligand>
</feature>
<evidence type="ECO:0000256" key="7">
    <source>
        <dbReference type="ARBA" id="ARBA00022729"/>
    </source>
</evidence>
<feature type="domain" description="Fibronectin type-III" evidence="21">
    <location>
        <begin position="195"/>
        <end position="292"/>
    </location>
</feature>
<dbReference type="InterPro" id="IPR050122">
    <property type="entry name" value="RTK"/>
</dbReference>
<comment type="catalytic activity">
    <reaction evidence="16">
        <text>L-tyrosyl-[protein] + ATP = O-phospho-L-tyrosyl-[protein] + ADP + H(+)</text>
        <dbReference type="Rhea" id="RHEA:10596"/>
        <dbReference type="Rhea" id="RHEA-COMP:10136"/>
        <dbReference type="Rhea" id="RHEA-COMP:20101"/>
        <dbReference type="ChEBI" id="CHEBI:15378"/>
        <dbReference type="ChEBI" id="CHEBI:30616"/>
        <dbReference type="ChEBI" id="CHEBI:46858"/>
        <dbReference type="ChEBI" id="CHEBI:61978"/>
        <dbReference type="ChEBI" id="CHEBI:456216"/>
        <dbReference type="EC" id="2.7.10.1"/>
    </reaction>
</comment>
<dbReference type="Gene3D" id="2.60.40.10">
    <property type="entry name" value="Immunoglobulins"/>
    <property type="match status" value="2"/>
</dbReference>
<keyword evidence="14" id="KW-0829">Tyrosine-protein kinase</keyword>
<dbReference type="InterPro" id="IPR036116">
    <property type="entry name" value="FN3_sf"/>
</dbReference>
<evidence type="ECO:0000256" key="2">
    <source>
        <dbReference type="ARBA" id="ARBA00004479"/>
    </source>
</evidence>
<dbReference type="PANTHER" id="PTHR24416">
    <property type="entry name" value="TYROSINE-PROTEIN KINASE RECEPTOR"/>
    <property type="match status" value="1"/>
</dbReference>
<keyword evidence="23" id="KW-1185">Reference proteome</keyword>
<dbReference type="Gene3D" id="1.10.510.10">
    <property type="entry name" value="Transferase(Phosphotransferase) domain 1"/>
    <property type="match status" value="1"/>
</dbReference>